<reference evidence="8" key="4">
    <citation type="submission" date="2025-09" db="UniProtKB">
        <authorList>
            <consortium name="Ensembl"/>
        </authorList>
    </citation>
    <scope>IDENTIFICATION</scope>
    <source>
        <strain evidence="8">17573</strain>
    </source>
</reference>
<dbReference type="STRING" id="9544.ENSMMUP00000064426"/>
<evidence type="ECO:0000313" key="9">
    <source>
        <dbReference type="Proteomes" id="UP000006718"/>
    </source>
</evidence>
<evidence type="ECO:0000256" key="6">
    <source>
        <dbReference type="SAM" id="MobiDB-lite"/>
    </source>
</evidence>
<feature type="compositionally biased region" description="Polar residues" evidence="6">
    <location>
        <begin position="102"/>
        <end position="111"/>
    </location>
</feature>
<dbReference type="InParanoid" id="A0A5F7ZIG2"/>
<accession>A0A5F7ZIG2</accession>
<organism evidence="8 9">
    <name type="scientific">Macaca mulatta</name>
    <name type="common">Rhesus macaque</name>
    <dbReference type="NCBI Taxonomy" id="9544"/>
    <lineage>
        <taxon>Eukaryota</taxon>
        <taxon>Metazoa</taxon>
        <taxon>Chordata</taxon>
        <taxon>Craniata</taxon>
        <taxon>Vertebrata</taxon>
        <taxon>Euteleostomi</taxon>
        <taxon>Mammalia</taxon>
        <taxon>Eutheria</taxon>
        <taxon>Euarchontoglires</taxon>
        <taxon>Primates</taxon>
        <taxon>Haplorrhini</taxon>
        <taxon>Catarrhini</taxon>
        <taxon>Cercopithecidae</taxon>
        <taxon>Cercopithecinae</taxon>
        <taxon>Macaca</taxon>
    </lineage>
</organism>
<dbReference type="SMR" id="A0A5F7ZIG2"/>
<protein>
    <submittedName>
        <fullName evidence="8">Ubiquitin conjugating enzyme E2 V1</fullName>
    </submittedName>
</protein>
<dbReference type="SUPFAM" id="SSF54495">
    <property type="entry name" value="UBC-like"/>
    <property type="match status" value="1"/>
</dbReference>
<evidence type="ECO:0000259" key="7">
    <source>
        <dbReference type="Pfam" id="PF10520"/>
    </source>
</evidence>
<dbReference type="ExpressionAtlas" id="A0A5F7ZIG2">
    <property type="expression patterns" value="baseline"/>
</dbReference>
<dbReference type="Gene3D" id="3.10.110.10">
    <property type="entry name" value="Ubiquitin Conjugating Enzyme"/>
    <property type="match status" value="2"/>
</dbReference>
<dbReference type="Pfam" id="PF10520">
    <property type="entry name" value="Lipid_desat"/>
    <property type="match status" value="1"/>
</dbReference>
<dbReference type="GO" id="GO:0006631">
    <property type="term" value="P:fatty acid metabolic process"/>
    <property type="evidence" value="ECO:0007669"/>
    <property type="project" value="UniProtKB-UniPathway"/>
</dbReference>
<feature type="region of interest" description="Disordered" evidence="6">
    <location>
        <begin position="89"/>
        <end position="111"/>
    </location>
</feature>
<evidence type="ECO:0000256" key="4">
    <source>
        <dbReference type="ARBA" id="ARBA00022989"/>
    </source>
</evidence>
<dbReference type="InterPro" id="IPR016135">
    <property type="entry name" value="UBQ-conjugating_enzyme/RWD"/>
</dbReference>
<dbReference type="InterPro" id="IPR019547">
    <property type="entry name" value="Lipid_desat"/>
</dbReference>
<evidence type="ECO:0000256" key="5">
    <source>
        <dbReference type="ARBA" id="ARBA00023136"/>
    </source>
</evidence>
<gene>
    <name evidence="8" type="primary">UBE2V1</name>
</gene>
<keyword evidence="3" id="KW-0812">Transmembrane</keyword>
<dbReference type="AlphaFoldDB" id="A0A5F7ZIG2"/>
<dbReference type="Proteomes" id="UP000006718">
    <property type="component" value="Chromosome 10"/>
</dbReference>
<dbReference type="VEuPathDB" id="HostDB:ENSMMUG00000012228"/>
<dbReference type="UniPathway" id="UPA00199"/>
<keyword evidence="9" id="KW-1185">Reference proteome</keyword>
<keyword evidence="5" id="KW-0472">Membrane</keyword>
<evidence type="ECO:0000313" key="8">
    <source>
        <dbReference type="Ensembl" id="ENSMMUP00000064426.1"/>
    </source>
</evidence>
<evidence type="ECO:0000256" key="2">
    <source>
        <dbReference type="ARBA" id="ARBA00007620"/>
    </source>
</evidence>
<dbReference type="Bgee" id="ENSMMUG00000012228">
    <property type="expression patterns" value="Expressed in testis and 22 other cell types or tissues"/>
</dbReference>
<dbReference type="PANTHER" id="PTHR48177">
    <property type="entry name" value="TRANSMEMBRANE PROTEIN 189"/>
    <property type="match status" value="1"/>
</dbReference>
<keyword evidence="4" id="KW-1133">Transmembrane helix</keyword>
<comment type="subcellular location">
    <subcellularLocation>
        <location evidence="1">Membrane</location>
        <topology evidence="1">Multi-pass membrane protein</topology>
    </subcellularLocation>
</comment>
<sequence length="397" mass="44417">MAHSHWPRLGHVLGHQAVTGQKEEMLSLAGPGHMFFLSQGAGSALSEELGLRRGGCYPRRCRGSRGSHLLLGGSSSTALGWGVRAEVVSKPPHSTGRETEAQRQTVPTQSPSRVIFGSSPQRLDGVCVQQWAGRECSGILGGGNLGAKVGGEPKVSVFRGPWRAADRLRLTAGAVSPQLQAFIRPFREHHIDPTAITRHDFIETNGDNCLVTLLPLLNMAYKFRTHSPEALEQLYPWECFVFCLTIFGTFTNQIHKWSHTYFGLPRWVTLLQDWHVILPRKHHRIHHVSPHETYFCITTGVKVPRNFRLLEELEEGQKGVGDGTVSWGLEDDEDMTLTRWTGMIIGPPRVDPRAISVLAKWQNSYSIKVVLQELRRLMMSKENMKLPQPPEGQCYSN</sequence>
<dbReference type="PANTHER" id="PTHR48177:SF1">
    <property type="entry name" value="PLASMANYLETHANOLAMINE DESATURASE 1"/>
    <property type="match status" value="1"/>
</dbReference>
<feature type="domain" description="Lipid desaturase" evidence="7">
    <location>
        <begin position="181"/>
        <end position="301"/>
    </location>
</feature>
<proteinExistence type="inferred from homology"/>
<dbReference type="CDD" id="cd23807">
    <property type="entry name" value="UEV_UBE2V"/>
    <property type="match status" value="1"/>
</dbReference>
<reference evidence="9" key="1">
    <citation type="journal article" date="2007" name="Science">
        <title>Evolutionary and biomedical insights from the rhesus macaque genome.</title>
        <authorList>
            <person name="Gibbs R.A."/>
            <person name="Rogers J."/>
            <person name="Katze M.G."/>
            <person name="Bumgarner R."/>
            <person name="Weinstock G.M."/>
            <person name="Mardis E.R."/>
            <person name="Remington K.A."/>
            <person name="Strausberg R.L."/>
            <person name="Venter J.C."/>
            <person name="Wilson R.K."/>
            <person name="Batzer M.A."/>
            <person name="Bustamante C.D."/>
            <person name="Eichler E.E."/>
            <person name="Hahn M.W."/>
            <person name="Hardison R.C."/>
            <person name="Makova K.D."/>
            <person name="Miller W."/>
            <person name="Milosavljevic A."/>
            <person name="Palermo R.E."/>
            <person name="Siepel A."/>
            <person name="Sikela J.M."/>
            <person name="Attaway T."/>
            <person name="Bell S."/>
            <person name="Bernard K.E."/>
            <person name="Buhay C.J."/>
            <person name="Chandrabose M.N."/>
            <person name="Dao M."/>
            <person name="Davis C."/>
            <person name="Delehaunty K.D."/>
            <person name="Ding Y."/>
            <person name="Dinh H.H."/>
            <person name="Dugan-Rocha S."/>
            <person name="Fulton L.A."/>
            <person name="Gabisi R.A."/>
            <person name="Garner T.T."/>
            <person name="Godfrey J."/>
            <person name="Hawes A.C."/>
            <person name="Hernandez J."/>
            <person name="Hines S."/>
            <person name="Holder M."/>
            <person name="Hume J."/>
            <person name="Jhangiani S.N."/>
            <person name="Joshi V."/>
            <person name="Khan Z.M."/>
            <person name="Kirkness E.F."/>
            <person name="Cree A."/>
            <person name="Fowler R.G."/>
            <person name="Lee S."/>
            <person name="Lewis L.R."/>
            <person name="Li Z."/>
            <person name="Liu Y.-S."/>
            <person name="Moore S.M."/>
            <person name="Muzny D."/>
            <person name="Nazareth L.V."/>
            <person name="Ngo D.N."/>
            <person name="Okwuonu G.O."/>
            <person name="Pai G."/>
            <person name="Parker D."/>
            <person name="Paul H.A."/>
            <person name="Pfannkoch C."/>
            <person name="Pohl C.S."/>
            <person name="Rogers Y.-H.C."/>
            <person name="Ruiz S.J."/>
            <person name="Sabo A."/>
            <person name="Santibanez J."/>
            <person name="Schneider B.W."/>
            <person name="Smith S.M."/>
            <person name="Sodergren E."/>
            <person name="Svatek A.F."/>
            <person name="Utterback T.R."/>
            <person name="Vattathil S."/>
            <person name="Warren W."/>
            <person name="White C.S."/>
            <person name="Chinwalla A.T."/>
            <person name="Feng Y."/>
            <person name="Halpern A.L."/>
            <person name="Hillier L.W."/>
            <person name="Huang X."/>
            <person name="Minx P."/>
            <person name="Nelson J.O."/>
            <person name="Pepin K.H."/>
            <person name="Qin X."/>
            <person name="Sutton G.G."/>
            <person name="Venter E."/>
            <person name="Walenz B.P."/>
            <person name="Wallis J.W."/>
            <person name="Worley K.C."/>
            <person name="Yang S.-P."/>
            <person name="Jones S.M."/>
            <person name="Marra M.A."/>
            <person name="Rocchi M."/>
            <person name="Schein J.E."/>
            <person name="Baertsch R."/>
            <person name="Clarke L."/>
            <person name="Csuros M."/>
            <person name="Glasscock J."/>
            <person name="Harris R.A."/>
            <person name="Havlak P."/>
            <person name="Jackson A.R."/>
            <person name="Jiang H."/>
            <person name="Liu Y."/>
            <person name="Messina D.N."/>
            <person name="Shen Y."/>
            <person name="Song H.X.-Z."/>
            <person name="Wylie T."/>
            <person name="Zhang L."/>
            <person name="Birney E."/>
            <person name="Han K."/>
            <person name="Konkel M.K."/>
            <person name="Lee J."/>
            <person name="Smit A.F.A."/>
            <person name="Ullmer B."/>
            <person name="Wang H."/>
            <person name="Xing J."/>
            <person name="Burhans R."/>
            <person name="Cheng Z."/>
            <person name="Karro J.E."/>
            <person name="Ma J."/>
            <person name="Raney B."/>
            <person name="She X."/>
            <person name="Cox M.J."/>
            <person name="Demuth J.P."/>
            <person name="Dumas L.J."/>
            <person name="Han S.-G."/>
            <person name="Hopkins J."/>
            <person name="Karimpour-Fard A."/>
            <person name="Kim Y.H."/>
            <person name="Pollack J.R."/>
            <person name="Vinar T."/>
            <person name="Addo-Quaye C."/>
            <person name="Degenhardt J."/>
            <person name="Denby A."/>
            <person name="Hubisz M.J."/>
            <person name="Indap A."/>
            <person name="Kosiol C."/>
            <person name="Lahn B.T."/>
            <person name="Lawson H.A."/>
            <person name="Marklein A."/>
            <person name="Nielsen R."/>
            <person name="Vallender E.J."/>
            <person name="Clark A.G."/>
            <person name="Ferguson B."/>
            <person name="Hernandez R.D."/>
            <person name="Hirani K."/>
            <person name="Kehrer-Sawatzki H."/>
            <person name="Kolb J."/>
            <person name="Patil S."/>
            <person name="Pu L.-L."/>
            <person name="Ren Y."/>
            <person name="Smith D.G."/>
            <person name="Wheeler D.A."/>
            <person name="Schenck I."/>
            <person name="Ball E.V."/>
            <person name="Chen R."/>
            <person name="Cooper D.N."/>
            <person name="Giardine B."/>
            <person name="Hsu F."/>
            <person name="Kent W.J."/>
            <person name="Lesk A."/>
            <person name="Nelson D.L."/>
            <person name="O'brien W.E."/>
            <person name="Pruefer K."/>
            <person name="Stenson P.D."/>
            <person name="Wallace J.C."/>
            <person name="Ke H."/>
            <person name="Liu X.-M."/>
            <person name="Wang P."/>
            <person name="Xiang A.P."/>
            <person name="Yang F."/>
            <person name="Barber G.P."/>
            <person name="Haussler D."/>
            <person name="Karolchik D."/>
            <person name="Kern A.D."/>
            <person name="Kuhn R.M."/>
            <person name="Smith K.E."/>
            <person name="Zwieg A.S."/>
        </authorList>
    </citation>
    <scope>NUCLEOTIDE SEQUENCE [LARGE SCALE GENOMIC DNA]</scope>
    <source>
        <strain evidence="9">17573</strain>
    </source>
</reference>
<evidence type="ECO:0000256" key="3">
    <source>
        <dbReference type="ARBA" id="ARBA00022692"/>
    </source>
</evidence>
<comment type="similarity">
    <text evidence="2">Belongs to the fatty acid desaturase CarF family.</text>
</comment>
<dbReference type="Ensembl" id="ENSMMUT00000101316.1">
    <property type="protein sequence ID" value="ENSMMUP00000064426.1"/>
    <property type="gene ID" value="ENSMMUG00000012228.4"/>
</dbReference>
<reference evidence="8" key="2">
    <citation type="submission" date="2019-01" db="EMBL/GenBank/DDBJ databases">
        <authorList>
            <person name="Graves T."/>
            <person name="Eichler E.E."/>
            <person name="Wilson R.K."/>
        </authorList>
    </citation>
    <scope>NUCLEOTIDE SEQUENCE [LARGE SCALE GENOMIC DNA]</scope>
    <source>
        <strain evidence="8">17573</strain>
    </source>
</reference>
<dbReference type="GeneTree" id="ENSGT00940000162354"/>
<evidence type="ECO:0000256" key="1">
    <source>
        <dbReference type="ARBA" id="ARBA00004141"/>
    </source>
</evidence>
<name>A0A5F7ZIG2_MACMU</name>
<dbReference type="GO" id="GO:0016020">
    <property type="term" value="C:membrane"/>
    <property type="evidence" value="ECO:0007669"/>
    <property type="project" value="UniProtKB-SubCell"/>
</dbReference>
<reference evidence="8" key="3">
    <citation type="submission" date="2025-08" db="UniProtKB">
        <authorList>
            <consortium name="Ensembl"/>
        </authorList>
    </citation>
    <scope>IDENTIFICATION</scope>
    <source>
        <strain evidence="8">17573</strain>
    </source>
</reference>
<dbReference type="InterPro" id="IPR052601">
    <property type="entry name" value="Plasmalogen_desaturase"/>
</dbReference>